<feature type="non-terminal residue" evidence="2">
    <location>
        <position position="1"/>
    </location>
</feature>
<keyword evidence="3" id="KW-1185">Reference proteome</keyword>
<dbReference type="Proteomes" id="UP000789405">
    <property type="component" value="Unassembled WGS sequence"/>
</dbReference>
<name>A0A9N9PAF7_9GLOM</name>
<feature type="region of interest" description="Disordered" evidence="1">
    <location>
        <begin position="1"/>
        <end position="20"/>
    </location>
</feature>
<gene>
    <name evidence="2" type="ORF">DERYTH_LOCUS24055</name>
</gene>
<accession>A0A9N9PAF7</accession>
<reference evidence="2" key="1">
    <citation type="submission" date="2021-06" db="EMBL/GenBank/DDBJ databases">
        <authorList>
            <person name="Kallberg Y."/>
            <person name="Tangrot J."/>
            <person name="Rosling A."/>
        </authorList>
    </citation>
    <scope>NUCLEOTIDE SEQUENCE</scope>
    <source>
        <strain evidence="2">MA453B</strain>
    </source>
</reference>
<sequence length="45" mass="4881">NPTIVNNASGTSKNDQESYPQIKIHNSITVDKEVFTSSSSLDLSN</sequence>
<evidence type="ECO:0000313" key="2">
    <source>
        <dbReference type="EMBL" id="CAG8804238.1"/>
    </source>
</evidence>
<evidence type="ECO:0000256" key="1">
    <source>
        <dbReference type="SAM" id="MobiDB-lite"/>
    </source>
</evidence>
<dbReference type="OrthoDB" id="10515825at2759"/>
<dbReference type="EMBL" id="CAJVPY010038767">
    <property type="protein sequence ID" value="CAG8804238.1"/>
    <property type="molecule type" value="Genomic_DNA"/>
</dbReference>
<dbReference type="AlphaFoldDB" id="A0A9N9PAF7"/>
<proteinExistence type="predicted"/>
<evidence type="ECO:0000313" key="3">
    <source>
        <dbReference type="Proteomes" id="UP000789405"/>
    </source>
</evidence>
<protein>
    <submittedName>
        <fullName evidence="2">30_t:CDS:1</fullName>
    </submittedName>
</protein>
<organism evidence="2 3">
    <name type="scientific">Dentiscutata erythropus</name>
    <dbReference type="NCBI Taxonomy" id="1348616"/>
    <lineage>
        <taxon>Eukaryota</taxon>
        <taxon>Fungi</taxon>
        <taxon>Fungi incertae sedis</taxon>
        <taxon>Mucoromycota</taxon>
        <taxon>Glomeromycotina</taxon>
        <taxon>Glomeromycetes</taxon>
        <taxon>Diversisporales</taxon>
        <taxon>Gigasporaceae</taxon>
        <taxon>Dentiscutata</taxon>
    </lineage>
</organism>
<comment type="caution">
    <text evidence="2">The sequence shown here is derived from an EMBL/GenBank/DDBJ whole genome shotgun (WGS) entry which is preliminary data.</text>
</comment>